<dbReference type="EC" id="3.4.19.12" evidence="2"/>
<evidence type="ECO:0000259" key="8">
    <source>
        <dbReference type="PROSITE" id="PS50802"/>
    </source>
</evidence>
<dbReference type="PROSITE" id="PS50802">
    <property type="entry name" value="OTU"/>
    <property type="match status" value="1"/>
</dbReference>
<proteinExistence type="predicted"/>
<dbReference type="Pfam" id="PF10275">
    <property type="entry name" value="Peptidase_C65"/>
    <property type="match status" value="1"/>
</dbReference>
<dbReference type="GO" id="GO:0071108">
    <property type="term" value="P:protein K48-linked deubiquitination"/>
    <property type="evidence" value="ECO:0007669"/>
    <property type="project" value="TreeGrafter"/>
</dbReference>
<evidence type="ECO:0000256" key="1">
    <source>
        <dbReference type="ARBA" id="ARBA00000707"/>
    </source>
</evidence>
<evidence type="ECO:0000256" key="3">
    <source>
        <dbReference type="ARBA" id="ARBA00022670"/>
    </source>
</evidence>
<evidence type="ECO:0000313" key="9">
    <source>
        <dbReference type="EMBL" id="MDI1486991.1"/>
    </source>
</evidence>
<dbReference type="InterPro" id="IPR003323">
    <property type="entry name" value="OTU_dom"/>
</dbReference>
<dbReference type="Gene3D" id="3.30.200.60">
    <property type="entry name" value="Peptidase C65 Otubain, subdomain 1"/>
    <property type="match status" value="1"/>
</dbReference>
<keyword evidence="6" id="KW-0788">Thiol protease</keyword>
<dbReference type="InterPro" id="IPR019400">
    <property type="entry name" value="Peptidase_C65_otubain"/>
</dbReference>
<feature type="compositionally biased region" description="Basic residues" evidence="7">
    <location>
        <begin position="542"/>
        <end position="555"/>
    </location>
</feature>
<dbReference type="PANTHER" id="PTHR12931:SF15">
    <property type="entry name" value="UBIQUITIN THIOESTERASE OTUBAIN-LIKE"/>
    <property type="match status" value="1"/>
</dbReference>
<evidence type="ECO:0000256" key="2">
    <source>
        <dbReference type="ARBA" id="ARBA00012759"/>
    </source>
</evidence>
<evidence type="ECO:0000256" key="6">
    <source>
        <dbReference type="ARBA" id="ARBA00022807"/>
    </source>
</evidence>
<dbReference type="SUPFAM" id="SSF54001">
    <property type="entry name" value="Cysteine proteinases"/>
    <property type="match status" value="1"/>
</dbReference>
<dbReference type="GO" id="GO:0006508">
    <property type="term" value="P:proteolysis"/>
    <property type="evidence" value="ECO:0007669"/>
    <property type="project" value="UniProtKB-KW"/>
</dbReference>
<organism evidence="9 10">
    <name type="scientific">Ramalina farinacea</name>
    <dbReference type="NCBI Taxonomy" id="258253"/>
    <lineage>
        <taxon>Eukaryota</taxon>
        <taxon>Fungi</taxon>
        <taxon>Dikarya</taxon>
        <taxon>Ascomycota</taxon>
        <taxon>Pezizomycotina</taxon>
        <taxon>Lecanoromycetes</taxon>
        <taxon>OSLEUM clade</taxon>
        <taxon>Lecanoromycetidae</taxon>
        <taxon>Lecanorales</taxon>
        <taxon>Lecanorineae</taxon>
        <taxon>Ramalinaceae</taxon>
        <taxon>Ramalina</taxon>
    </lineage>
</organism>
<dbReference type="InterPro" id="IPR042467">
    <property type="entry name" value="Peptidase_C65_otubain_sub2"/>
</dbReference>
<comment type="caution">
    <text evidence="9">The sequence shown here is derived from an EMBL/GenBank/DDBJ whole genome shotgun (WGS) entry which is preliminary data.</text>
</comment>
<dbReference type="Gene3D" id="1.20.1300.20">
    <property type="entry name" value="Peptidase C65 Otubain, subdomain 2"/>
    <property type="match status" value="1"/>
</dbReference>
<dbReference type="GO" id="GO:0005634">
    <property type="term" value="C:nucleus"/>
    <property type="evidence" value="ECO:0007669"/>
    <property type="project" value="TreeGrafter"/>
</dbReference>
<feature type="domain" description="OTU" evidence="8">
    <location>
        <begin position="77"/>
        <end position="286"/>
    </location>
</feature>
<dbReference type="CDD" id="cd22749">
    <property type="entry name" value="Otubain_C65"/>
    <property type="match status" value="1"/>
</dbReference>
<protein>
    <recommendedName>
        <fullName evidence="2">ubiquitinyl hydrolase 1</fullName>
        <ecNumber evidence="2">3.4.19.12</ecNumber>
    </recommendedName>
</protein>
<dbReference type="EMBL" id="JAPUFD010000004">
    <property type="protein sequence ID" value="MDI1486991.1"/>
    <property type="molecule type" value="Genomic_DNA"/>
</dbReference>
<keyword evidence="10" id="KW-1185">Reference proteome</keyword>
<name>A0AA43TPX6_9LECA</name>
<comment type="catalytic activity">
    <reaction evidence="1">
        <text>Thiol-dependent hydrolysis of ester, thioester, amide, peptide and isopeptide bonds formed by the C-terminal Gly of ubiquitin (a 76-residue protein attached to proteins as an intracellular targeting signal).</text>
        <dbReference type="EC" id="3.4.19.12"/>
    </reaction>
</comment>
<dbReference type="Proteomes" id="UP001161017">
    <property type="component" value="Unassembled WGS sequence"/>
</dbReference>
<dbReference type="InterPro" id="IPR038765">
    <property type="entry name" value="Papain-like_cys_pep_sf"/>
</dbReference>
<sequence>MAKMATEEDLAEMERLSQAYVPDQKVVRALIRPLQVLTGRKGDLVGTRISSSRLTEEYSKADAVYASKTKNLPDTFPQYRTIKGDGNCGFRAIAFAYFETLVRMGDPVKMQSEIERLRSLNNMLDATGQESFMYEDWVEETLNLLEQTATIPSPQQNEVALLKAFNNADTANAITQHFRMITSAQLKLNPDDYAPFVPDMDVLSYCSNHVDPFYEEIEHIGIKAVVDAIINPAGIAIEYLYLDRSPGDEVTPYSFPLYDEKGNERKDVQSIRLLYRPGHYDIIYMAQDVKHLPRPSSSNVPETARPELTSTEVRMVQHLPEPVFTDIGMVGMINGPGGLPGIDPDARFQGPGAYPGFYYDQTYAEQQWTPSMGDYYNMQRPVYGMEVYQQYDPNDVSYHQPPHHQQQQQYSVLSPSASGMHGDCLQVVSPATLLAEQASDLQILSTPIQGHYQIKPQQQSCLPVHNDTLAKPQGPPNPFRKAQAQKDYEDNGHATGNPATSASPRAYTKPKKHCPLKNCPENFRQEEANFQPHQFQGTGVAAKKKRGKKGTNYRR</sequence>
<evidence type="ECO:0000256" key="7">
    <source>
        <dbReference type="SAM" id="MobiDB-lite"/>
    </source>
</evidence>
<dbReference type="InterPro" id="IPR042468">
    <property type="entry name" value="Peptidase_C65_otubain_sub1"/>
</dbReference>
<reference evidence="9" key="1">
    <citation type="journal article" date="2023" name="Genome Biol. Evol.">
        <title>First Whole Genome Sequence and Flow Cytometry Genome Size Data for the Lichen-Forming Fungus Ramalina farinacea (Ascomycota).</title>
        <authorList>
            <person name="Llewellyn T."/>
            <person name="Mian S."/>
            <person name="Hill R."/>
            <person name="Leitch I.J."/>
            <person name="Gaya E."/>
        </authorList>
    </citation>
    <scope>NUCLEOTIDE SEQUENCE</scope>
    <source>
        <strain evidence="9">LIQ254RAFAR</strain>
    </source>
</reference>
<keyword evidence="5" id="KW-0378">Hydrolase</keyword>
<accession>A0AA43TPX6</accession>
<evidence type="ECO:0000313" key="10">
    <source>
        <dbReference type="Proteomes" id="UP001161017"/>
    </source>
</evidence>
<keyword evidence="4" id="KW-0833">Ubl conjugation pathway</keyword>
<feature type="region of interest" description="Disordered" evidence="7">
    <location>
        <begin position="466"/>
        <end position="518"/>
    </location>
</feature>
<gene>
    <name evidence="9" type="ORF">OHK93_006253</name>
</gene>
<keyword evidence="3" id="KW-0645">Protease</keyword>
<evidence type="ECO:0000256" key="5">
    <source>
        <dbReference type="ARBA" id="ARBA00022801"/>
    </source>
</evidence>
<evidence type="ECO:0000256" key="4">
    <source>
        <dbReference type="ARBA" id="ARBA00022786"/>
    </source>
</evidence>
<dbReference type="AlphaFoldDB" id="A0AA43TPX6"/>
<dbReference type="GO" id="GO:0004843">
    <property type="term" value="F:cysteine-type deubiquitinase activity"/>
    <property type="evidence" value="ECO:0007669"/>
    <property type="project" value="UniProtKB-EC"/>
</dbReference>
<feature type="region of interest" description="Disordered" evidence="7">
    <location>
        <begin position="530"/>
        <end position="555"/>
    </location>
</feature>
<dbReference type="PANTHER" id="PTHR12931">
    <property type="entry name" value="UBIQUITIN THIOLESTERASE PROTEIN OTUB"/>
    <property type="match status" value="1"/>
</dbReference>
<dbReference type="GO" id="GO:0043130">
    <property type="term" value="F:ubiquitin binding"/>
    <property type="evidence" value="ECO:0007669"/>
    <property type="project" value="TreeGrafter"/>
</dbReference>